<evidence type="ECO:0000256" key="5">
    <source>
        <dbReference type="ARBA" id="ARBA00022801"/>
    </source>
</evidence>
<evidence type="ECO:0000256" key="9">
    <source>
        <dbReference type="HAMAP-Rule" id="MF_00628"/>
    </source>
</evidence>
<dbReference type="PANTHER" id="PTHR12649:SF11">
    <property type="entry name" value="PEPTIDYL-TRNA HYDROLASE 2, MITOCHONDRIAL"/>
    <property type="match status" value="1"/>
</dbReference>
<evidence type="ECO:0000256" key="3">
    <source>
        <dbReference type="ARBA" id="ARBA00013260"/>
    </source>
</evidence>
<name>A0A7C2FXB3_9CREN</name>
<evidence type="ECO:0000256" key="2">
    <source>
        <dbReference type="ARBA" id="ARBA00004496"/>
    </source>
</evidence>
<dbReference type="InterPro" id="IPR023476">
    <property type="entry name" value="Pep_tRNA_hydro_II_dom_sf"/>
</dbReference>
<evidence type="ECO:0000256" key="1">
    <source>
        <dbReference type="ARBA" id="ARBA00003043"/>
    </source>
</evidence>
<dbReference type="EMBL" id="DSJT01000004">
    <property type="protein sequence ID" value="HEF86925.1"/>
    <property type="molecule type" value="Genomic_DNA"/>
</dbReference>
<gene>
    <name evidence="9" type="primary">pth</name>
    <name evidence="10" type="ORF">ENP55_01190</name>
</gene>
<evidence type="ECO:0000256" key="7">
    <source>
        <dbReference type="ARBA" id="ARBA00048707"/>
    </source>
</evidence>
<keyword evidence="5 9" id="KW-0378">Hydrolase</keyword>
<dbReference type="NCBIfam" id="TIGR00283">
    <property type="entry name" value="arch_pth2"/>
    <property type="match status" value="1"/>
</dbReference>
<evidence type="ECO:0000313" key="10">
    <source>
        <dbReference type="EMBL" id="HEF86925.1"/>
    </source>
</evidence>
<dbReference type="Pfam" id="PF01981">
    <property type="entry name" value="PTH2"/>
    <property type="match status" value="1"/>
</dbReference>
<dbReference type="PANTHER" id="PTHR12649">
    <property type="entry name" value="PEPTIDYL-TRNA HYDROLASE 2"/>
    <property type="match status" value="1"/>
</dbReference>
<organism evidence="10">
    <name type="scientific">Thermosphaera aggregans</name>
    <dbReference type="NCBI Taxonomy" id="54254"/>
    <lineage>
        <taxon>Archaea</taxon>
        <taxon>Thermoproteota</taxon>
        <taxon>Thermoprotei</taxon>
        <taxon>Desulfurococcales</taxon>
        <taxon>Desulfurococcaceae</taxon>
        <taxon>Thermosphaera</taxon>
    </lineage>
</organism>
<protein>
    <recommendedName>
        <fullName evidence="8 9">Peptidyl-tRNA hydrolase</fullName>
        <shortName evidence="9">PTH</shortName>
        <ecNumber evidence="3 9">3.1.1.29</ecNumber>
    </recommendedName>
</protein>
<comment type="caution">
    <text evidence="10">The sequence shown here is derived from an EMBL/GenBank/DDBJ whole genome shotgun (WGS) entry which is preliminary data.</text>
</comment>
<evidence type="ECO:0000256" key="6">
    <source>
        <dbReference type="ARBA" id="ARBA00038050"/>
    </source>
</evidence>
<dbReference type="HAMAP" id="MF_00628">
    <property type="entry name" value="Pept_tRNA_hydro_arch"/>
    <property type="match status" value="1"/>
</dbReference>
<dbReference type="SUPFAM" id="SSF102462">
    <property type="entry name" value="Peptidyl-tRNA hydrolase II"/>
    <property type="match status" value="1"/>
</dbReference>
<evidence type="ECO:0000256" key="4">
    <source>
        <dbReference type="ARBA" id="ARBA00022490"/>
    </source>
</evidence>
<accession>A0A7C2FXB3</accession>
<proteinExistence type="inferred from homology"/>
<comment type="catalytic activity">
    <reaction evidence="7 9">
        <text>an N-acyl-L-alpha-aminoacyl-tRNA + H2O = an N-acyl-L-amino acid + a tRNA + H(+)</text>
        <dbReference type="Rhea" id="RHEA:54448"/>
        <dbReference type="Rhea" id="RHEA-COMP:10123"/>
        <dbReference type="Rhea" id="RHEA-COMP:13883"/>
        <dbReference type="ChEBI" id="CHEBI:15377"/>
        <dbReference type="ChEBI" id="CHEBI:15378"/>
        <dbReference type="ChEBI" id="CHEBI:59874"/>
        <dbReference type="ChEBI" id="CHEBI:78442"/>
        <dbReference type="ChEBI" id="CHEBI:138191"/>
        <dbReference type="EC" id="3.1.1.29"/>
    </reaction>
</comment>
<keyword evidence="4 9" id="KW-0963">Cytoplasm</keyword>
<comment type="similarity">
    <text evidence="6 9">Belongs to the PTH2 family.</text>
</comment>
<dbReference type="Gene3D" id="3.40.1490.10">
    <property type="entry name" value="Bit1"/>
    <property type="match status" value="1"/>
</dbReference>
<dbReference type="NCBIfam" id="NF003314">
    <property type="entry name" value="PRK04322.1"/>
    <property type="match status" value="1"/>
</dbReference>
<comment type="function">
    <text evidence="1 9">The natural substrate for this enzyme may be peptidyl-tRNAs which drop off the ribosome during protein synthesis.</text>
</comment>
<dbReference type="EC" id="3.1.1.29" evidence="3 9"/>
<dbReference type="GO" id="GO:0004045">
    <property type="term" value="F:peptidyl-tRNA hydrolase activity"/>
    <property type="evidence" value="ECO:0007669"/>
    <property type="project" value="UniProtKB-UniRule"/>
</dbReference>
<dbReference type="AlphaFoldDB" id="A0A7C2FXB3"/>
<reference evidence="10" key="1">
    <citation type="journal article" date="2020" name="mSystems">
        <title>Genome- and Community-Level Interaction Insights into Carbon Utilization and Element Cycling Functions of Hydrothermarchaeota in Hydrothermal Sediment.</title>
        <authorList>
            <person name="Zhou Z."/>
            <person name="Liu Y."/>
            <person name="Xu W."/>
            <person name="Pan J."/>
            <person name="Luo Z.H."/>
            <person name="Li M."/>
        </authorList>
    </citation>
    <scope>NUCLEOTIDE SEQUENCE [LARGE SCALE GENOMIC DNA]</scope>
    <source>
        <strain evidence="10">SpSt-23</strain>
    </source>
</reference>
<dbReference type="CDD" id="cd02430">
    <property type="entry name" value="PTH2"/>
    <property type="match status" value="1"/>
</dbReference>
<dbReference type="InterPro" id="IPR002833">
    <property type="entry name" value="PTH2"/>
</dbReference>
<evidence type="ECO:0000256" key="8">
    <source>
        <dbReference type="ARBA" id="ARBA00050038"/>
    </source>
</evidence>
<sequence>MKQVIIVRSDLGMSKGKLAVQVAHASVTAAFEAYRSKKEWFEEWWKSGQKKVVVKVQGEAELIELYERAVRSGLPASLIRDAGLTELPPGTTTAAAVGPAPDDAVDKLTGGLKLL</sequence>
<dbReference type="InterPro" id="IPR034759">
    <property type="entry name" value="Pept_tRNA_hydro_arch"/>
</dbReference>
<dbReference type="GO" id="GO:0005829">
    <property type="term" value="C:cytosol"/>
    <property type="evidence" value="ECO:0007669"/>
    <property type="project" value="TreeGrafter"/>
</dbReference>
<comment type="subcellular location">
    <subcellularLocation>
        <location evidence="2 9">Cytoplasm</location>
    </subcellularLocation>
</comment>
<dbReference type="FunFam" id="3.40.1490.10:FF:000001">
    <property type="entry name" value="Peptidyl-tRNA hydrolase 2"/>
    <property type="match status" value="1"/>
</dbReference>
<dbReference type="GO" id="GO:0006412">
    <property type="term" value="P:translation"/>
    <property type="evidence" value="ECO:0007669"/>
    <property type="project" value="UniProtKB-UniRule"/>
</dbReference>